<accession>A0A1D1UHT9</accession>
<feature type="compositionally biased region" description="Basic residues" evidence="1">
    <location>
        <begin position="105"/>
        <end position="115"/>
    </location>
</feature>
<evidence type="ECO:0000313" key="2">
    <source>
        <dbReference type="EMBL" id="GAU87192.1"/>
    </source>
</evidence>
<organism evidence="2 3">
    <name type="scientific">Ramazzottius varieornatus</name>
    <name type="common">Water bear</name>
    <name type="synonym">Tardigrade</name>
    <dbReference type="NCBI Taxonomy" id="947166"/>
    <lineage>
        <taxon>Eukaryota</taxon>
        <taxon>Metazoa</taxon>
        <taxon>Ecdysozoa</taxon>
        <taxon>Tardigrada</taxon>
        <taxon>Eutardigrada</taxon>
        <taxon>Parachela</taxon>
        <taxon>Hypsibioidea</taxon>
        <taxon>Ramazzottiidae</taxon>
        <taxon>Ramazzottius</taxon>
    </lineage>
</organism>
<dbReference type="AlphaFoldDB" id="A0A1D1UHT9"/>
<sequence length="245" mass="27762">MRRGRSYDPKGTPNPESSRAVDALLAKPMLLDLVSQFLHRSTRLDSNSPISDVKFLSANDILDLLAPTIGCCYPLVEHTSVPTRERHRADHDKRHNGADQGRSNSTRRGRPKVKKEKVATAKDVPSTSAQDSPPLDFAQLDKEGPTDGPSVKQLVELYGQTQEQNKRTAGEIVKLKQALLRDYAGVMTEHDLDLLIGNARHPLRKQTLVDSIQHLFATRRKNDYYNFQHHHNAFDTDSYKRMRNF</sequence>
<feature type="compositionally biased region" description="Basic and acidic residues" evidence="1">
    <location>
        <begin position="83"/>
        <end position="97"/>
    </location>
</feature>
<dbReference type="OrthoDB" id="10641071at2759"/>
<proteinExistence type="predicted"/>
<evidence type="ECO:0000256" key="1">
    <source>
        <dbReference type="SAM" id="MobiDB-lite"/>
    </source>
</evidence>
<dbReference type="Proteomes" id="UP000186922">
    <property type="component" value="Unassembled WGS sequence"/>
</dbReference>
<evidence type="ECO:0000313" key="3">
    <source>
        <dbReference type="Proteomes" id="UP000186922"/>
    </source>
</evidence>
<keyword evidence="3" id="KW-1185">Reference proteome</keyword>
<reference evidence="2 3" key="1">
    <citation type="journal article" date="2016" name="Nat. Commun.">
        <title>Extremotolerant tardigrade genome and improved radiotolerance of human cultured cells by tardigrade-unique protein.</title>
        <authorList>
            <person name="Hashimoto T."/>
            <person name="Horikawa D.D."/>
            <person name="Saito Y."/>
            <person name="Kuwahara H."/>
            <person name="Kozuka-Hata H."/>
            <person name="Shin-I T."/>
            <person name="Minakuchi Y."/>
            <person name="Ohishi K."/>
            <person name="Motoyama A."/>
            <person name="Aizu T."/>
            <person name="Enomoto A."/>
            <person name="Kondo K."/>
            <person name="Tanaka S."/>
            <person name="Hara Y."/>
            <person name="Koshikawa S."/>
            <person name="Sagara H."/>
            <person name="Miura T."/>
            <person name="Yokobori S."/>
            <person name="Miyagawa K."/>
            <person name="Suzuki Y."/>
            <person name="Kubo T."/>
            <person name="Oyama M."/>
            <person name="Kohara Y."/>
            <person name="Fujiyama A."/>
            <person name="Arakawa K."/>
            <person name="Katayama T."/>
            <person name="Toyoda A."/>
            <person name="Kunieda T."/>
        </authorList>
    </citation>
    <scope>NUCLEOTIDE SEQUENCE [LARGE SCALE GENOMIC DNA]</scope>
    <source>
        <strain evidence="2 3">YOKOZUNA-1</strain>
    </source>
</reference>
<gene>
    <name evidence="2" type="primary">RvY_00079-1</name>
    <name evidence="2" type="synonym">RvY_00079.1</name>
    <name evidence="2" type="ORF">RvY_00079</name>
</gene>
<feature type="region of interest" description="Disordered" evidence="1">
    <location>
        <begin position="83"/>
        <end position="150"/>
    </location>
</feature>
<name>A0A1D1UHT9_RAMVA</name>
<comment type="caution">
    <text evidence="2">The sequence shown here is derived from an EMBL/GenBank/DDBJ whole genome shotgun (WGS) entry which is preliminary data.</text>
</comment>
<protein>
    <submittedName>
        <fullName evidence="2">Uncharacterized protein</fullName>
    </submittedName>
</protein>
<dbReference type="EMBL" id="BDGG01000001">
    <property type="protein sequence ID" value="GAU87192.1"/>
    <property type="molecule type" value="Genomic_DNA"/>
</dbReference>